<reference evidence="1 2" key="1">
    <citation type="submission" date="2015-06" db="EMBL/GenBank/DDBJ databases">
        <title>Draft genome sequencing of a biphenyl-degrading bacterium, Janthinobacterium lividum MEG1.</title>
        <authorList>
            <person name="Shimodaira J."/>
            <person name="Hatta T."/>
        </authorList>
    </citation>
    <scope>NUCLEOTIDE SEQUENCE [LARGE SCALE GENOMIC DNA]</scope>
    <source>
        <strain evidence="1 2">MEG1</strain>
    </source>
</reference>
<dbReference type="AlphaFoldDB" id="A0A1S1UDV1"/>
<gene>
    <name evidence="1" type="ORF">AKG95_04585</name>
</gene>
<dbReference type="EMBL" id="LFKP01000003">
    <property type="protein sequence ID" value="OHV98506.1"/>
    <property type="molecule type" value="Genomic_DNA"/>
</dbReference>
<comment type="caution">
    <text evidence="1">The sequence shown here is derived from an EMBL/GenBank/DDBJ whole genome shotgun (WGS) entry which is preliminary data.</text>
</comment>
<dbReference type="Proteomes" id="UP000179840">
    <property type="component" value="Unassembled WGS sequence"/>
</dbReference>
<proteinExistence type="predicted"/>
<evidence type="ECO:0000313" key="1">
    <source>
        <dbReference type="EMBL" id="OHV98506.1"/>
    </source>
</evidence>
<evidence type="ECO:0000313" key="2">
    <source>
        <dbReference type="Proteomes" id="UP000179840"/>
    </source>
</evidence>
<protein>
    <submittedName>
        <fullName evidence="1">Uncharacterized protein</fullName>
    </submittedName>
</protein>
<sequence>MRFKQLSHALQFLMELTRRCSLLFLEEKSHYLLNYSTEKVSCSKCKFFCIKSLKFIIQPL</sequence>
<organism evidence="1 2">
    <name type="scientific">Janthinobacterium lividum</name>
    <dbReference type="NCBI Taxonomy" id="29581"/>
    <lineage>
        <taxon>Bacteria</taxon>
        <taxon>Pseudomonadati</taxon>
        <taxon>Pseudomonadota</taxon>
        <taxon>Betaproteobacteria</taxon>
        <taxon>Burkholderiales</taxon>
        <taxon>Oxalobacteraceae</taxon>
        <taxon>Janthinobacterium</taxon>
    </lineage>
</organism>
<accession>A0A1S1UDV1</accession>
<name>A0A1S1UDV1_9BURK</name>